<dbReference type="EMBL" id="JASTZU010000058">
    <property type="protein sequence ID" value="MDL4842463.1"/>
    <property type="molecule type" value="Genomic_DNA"/>
</dbReference>
<reference evidence="2 3" key="1">
    <citation type="submission" date="2023-06" db="EMBL/GenBank/DDBJ databases">
        <title>Aquibacillus rhizosphaerae LR5S19.</title>
        <authorList>
            <person name="Sun J.-Q."/>
        </authorList>
    </citation>
    <scope>NUCLEOTIDE SEQUENCE [LARGE SCALE GENOMIC DNA]</scope>
    <source>
        <strain evidence="2 3">LR5S19</strain>
    </source>
</reference>
<dbReference type="Proteomes" id="UP001235343">
    <property type="component" value="Unassembled WGS sequence"/>
</dbReference>
<feature type="domain" description="NERD" evidence="1">
    <location>
        <begin position="524"/>
        <end position="564"/>
    </location>
</feature>
<accession>A0ABT7L9C4</accession>
<proteinExistence type="predicted"/>
<comment type="caution">
    <text evidence="2">The sequence shown here is derived from an EMBL/GenBank/DDBJ whole genome shotgun (WGS) entry which is preliminary data.</text>
</comment>
<evidence type="ECO:0000313" key="3">
    <source>
        <dbReference type="Proteomes" id="UP001235343"/>
    </source>
</evidence>
<sequence length="745" mass="87972">MNIKEVLSYLNDLPFEQLFNDQIIKSIKQKKQDLSKRDKRFLLKKLSEFRKFDVHFIFCVILTYSIWYPDEAVIEARKKGVFRYKAWGFKINCAELLLKKIKEVYTLISYSDNTKQFIDKKLMLSWMFDFYKKCEEDLIKYIKEHHRNRRRTRNGNVLVEEALFKELLAYADAMFYLNNRSYEYINKHKLEGYGHEEISDGISYIIYLYNATIGIKSDSNYTVSAQYVLSDEIEKKILMACKVNQLQEWEICIDYFNYNVKSIGRNILISDDMELFEKSIRLGYVRRDMQEQLFFHENIKHSEEKYVSLSEVGGYIKDKLGEQLVKEVGTGALSRYRFEFPEPLFNPFQNPDEFQGKLFKEEMLSIAHNAREMIMNNGESLEKKITNNCTLIDVVLFQRFFSLMNLITSQILFEQKDRKKIIRSLVPHFQYEGLINILTVFMGDRVKAEELLQLFTYKKDIKLDLQYTPFIEASSGLLFSNSLVSKSNLLRNCIAYSYSAKNQLVNQDDRETLVQECVQIFSERNQDYGVFSNKKFSFCGQNGEIDVLVISDQDIIIIECKSPLNPTSNFEMRASVEHINKAAKQLEHCKAAFMDKAFRKKYLKNLSIPDKARRIHTCIVFGNRLFNGYDVSGHPIRYVRELDMIINNGHIYSDAATWRVWQSEEFKQEELISFLSPDHPLMISNINSMEKVEQYMFIKGRKVCYETYVYNLVKAMEQYDMHFTTKNNNDSIREQINSAYEKNKS</sequence>
<protein>
    <submittedName>
        <fullName evidence="2">Nuclease-related domain-containing protein</fullName>
    </submittedName>
</protein>
<evidence type="ECO:0000259" key="1">
    <source>
        <dbReference type="Pfam" id="PF08378"/>
    </source>
</evidence>
<keyword evidence="3" id="KW-1185">Reference proteome</keyword>
<dbReference type="Pfam" id="PF08378">
    <property type="entry name" value="NERD"/>
    <property type="match status" value="1"/>
</dbReference>
<name>A0ABT7L9C4_9BACI</name>
<dbReference type="SUPFAM" id="SSF52980">
    <property type="entry name" value="Restriction endonuclease-like"/>
    <property type="match status" value="1"/>
</dbReference>
<dbReference type="InterPro" id="IPR011335">
    <property type="entry name" value="Restrct_endonuc-II-like"/>
</dbReference>
<dbReference type="RefSeq" id="WP_285933733.1">
    <property type="nucleotide sequence ID" value="NZ_JASTZU010000058.1"/>
</dbReference>
<dbReference type="InterPro" id="IPR011528">
    <property type="entry name" value="NERD"/>
</dbReference>
<evidence type="ECO:0000313" key="2">
    <source>
        <dbReference type="EMBL" id="MDL4842463.1"/>
    </source>
</evidence>
<organism evidence="2 3">
    <name type="scientific">Aquibacillus rhizosphaerae</name>
    <dbReference type="NCBI Taxonomy" id="3051431"/>
    <lineage>
        <taxon>Bacteria</taxon>
        <taxon>Bacillati</taxon>
        <taxon>Bacillota</taxon>
        <taxon>Bacilli</taxon>
        <taxon>Bacillales</taxon>
        <taxon>Bacillaceae</taxon>
        <taxon>Aquibacillus</taxon>
    </lineage>
</organism>
<gene>
    <name evidence="2" type="ORF">QQS35_18675</name>
</gene>